<dbReference type="Pfam" id="PF00188">
    <property type="entry name" value="CAP"/>
    <property type="match status" value="1"/>
</dbReference>
<dbReference type="SUPFAM" id="SSF55797">
    <property type="entry name" value="PR-1-like"/>
    <property type="match status" value="1"/>
</dbReference>
<dbReference type="RefSeq" id="WP_377774991.1">
    <property type="nucleotide sequence ID" value="NZ_JBHUHO010000046.1"/>
</dbReference>
<dbReference type="Gene3D" id="3.40.33.10">
    <property type="entry name" value="CAP"/>
    <property type="match status" value="1"/>
</dbReference>
<feature type="region of interest" description="Disordered" evidence="1">
    <location>
        <begin position="95"/>
        <end position="147"/>
    </location>
</feature>
<feature type="domain" description="SCP" evidence="2">
    <location>
        <begin position="156"/>
        <end position="264"/>
    </location>
</feature>
<evidence type="ECO:0000313" key="4">
    <source>
        <dbReference type="Proteomes" id="UP001597362"/>
    </source>
</evidence>
<comment type="caution">
    <text evidence="3">The sequence shown here is derived from an EMBL/GenBank/DDBJ whole genome shotgun (WGS) entry which is preliminary data.</text>
</comment>
<evidence type="ECO:0000259" key="2">
    <source>
        <dbReference type="Pfam" id="PF00188"/>
    </source>
</evidence>
<feature type="compositionally biased region" description="Pro residues" evidence="1">
    <location>
        <begin position="99"/>
        <end position="143"/>
    </location>
</feature>
<accession>A0ABW4YPT5</accession>
<dbReference type="InterPro" id="IPR035940">
    <property type="entry name" value="CAP_sf"/>
</dbReference>
<evidence type="ECO:0000313" key="3">
    <source>
        <dbReference type="EMBL" id="MFD2117745.1"/>
    </source>
</evidence>
<dbReference type="PANTHER" id="PTHR31157:SF1">
    <property type="entry name" value="SCP DOMAIN-CONTAINING PROTEIN"/>
    <property type="match status" value="1"/>
</dbReference>
<dbReference type="InterPro" id="IPR014044">
    <property type="entry name" value="CAP_dom"/>
</dbReference>
<evidence type="ECO:0000256" key="1">
    <source>
        <dbReference type="SAM" id="MobiDB-lite"/>
    </source>
</evidence>
<dbReference type="Proteomes" id="UP001597362">
    <property type="component" value="Unassembled WGS sequence"/>
</dbReference>
<proteinExistence type="predicted"/>
<dbReference type="CDD" id="cd05379">
    <property type="entry name" value="CAP_bacterial"/>
    <property type="match status" value="1"/>
</dbReference>
<gene>
    <name evidence="3" type="ORF">ACFSJH_18605</name>
</gene>
<dbReference type="EMBL" id="JBHUHO010000046">
    <property type="protein sequence ID" value="MFD2117745.1"/>
    <property type="molecule type" value="Genomic_DNA"/>
</dbReference>
<protein>
    <submittedName>
        <fullName evidence="3">CAP domain-containing protein</fullName>
    </submittedName>
</protein>
<organism evidence="3 4">
    <name type="scientific">Paenibacillus yanchengensis</name>
    <dbReference type="NCBI Taxonomy" id="2035833"/>
    <lineage>
        <taxon>Bacteria</taxon>
        <taxon>Bacillati</taxon>
        <taxon>Bacillota</taxon>
        <taxon>Bacilli</taxon>
        <taxon>Bacillales</taxon>
        <taxon>Paenibacillaceae</taxon>
        <taxon>Paenibacillus</taxon>
    </lineage>
</organism>
<keyword evidence="4" id="KW-1185">Reference proteome</keyword>
<reference evidence="4" key="1">
    <citation type="journal article" date="2019" name="Int. J. Syst. Evol. Microbiol.">
        <title>The Global Catalogue of Microorganisms (GCM) 10K type strain sequencing project: providing services to taxonomists for standard genome sequencing and annotation.</title>
        <authorList>
            <consortium name="The Broad Institute Genomics Platform"/>
            <consortium name="The Broad Institute Genome Sequencing Center for Infectious Disease"/>
            <person name="Wu L."/>
            <person name="Ma J."/>
        </authorList>
    </citation>
    <scope>NUCLEOTIDE SEQUENCE [LARGE SCALE GENOMIC DNA]</scope>
    <source>
        <strain evidence="4">GH52</strain>
    </source>
</reference>
<dbReference type="PANTHER" id="PTHR31157">
    <property type="entry name" value="SCP DOMAIN-CONTAINING PROTEIN"/>
    <property type="match status" value="1"/>
</dbReference>
<sequence>MKKWGKILAATVIASTIGSTSLLPQQTVEAKHAQKNEEKSHWQHDHKLDWKAQSFEWHVQTKLLANLAEQSGISKQEWSKIEKLLYSIIKWKPSESKPTPAPTVKPTPAPTVKPTPAPTVKPTPAPTVKPTPAPTVKPTPAPTAQPGFTKEQSEILQLVNKERAAVGLAALQLDSLLNKVATEKARDMDVNNYFDHQSPTYGSPFEMMQSFGVKYRYAGENIASGYRTSEEVMRGWMNSPGHKANILKSSFTKLGVGYVNGEWVQMFTG</sequence>
<name>A0ABW4YPT5_9BACL</name>